<dbReference type="InterPro" id="IPR005828">
    <property type="entry name" value="MFS_sugar_transport-like"/>
</dbReference>
<feature type="transmembrane region" description="Helical" evidence="6">
    <location>
        <begin position="219"/>
        <end position="237"/>
    </location>
</feature>
<dbReference type="PANTHER" id="PTHR23508">
    <property type="entry name" value="CARBOXYLIC ACID TRANSPORTER PROTEIN HOMOLOG"/>
    <property type="match status" value="1"/>
</dbReference>
<evidence type="ECO:0000256" key="6">
    <source>
        <dbReference type="SAM" id="Phobius"/>
    </source>
</evidence>
<dbReference type="PROSITE" id="PS50850">
    <property type="entry name" value="MFS"/>
    <property type="match status" value="1"/>
</dbReference>
<keyword evidence="9" id="KW-1185">Reference proteome</keyword>
<dbReference type="GO" id="GO:0035879">
    <property type="term" value="P:plasma membrane lactate transport"/>
    <property type="evidence" value="ECO:0007669"/>
    <property type="project" value="TreeGrafter"/>
</dbReference>
<feature type="transmembrane region" description="Helical" evidence="6">
    <location>
        <begin position="315"/>
        <end position="337"/>
    </location>
</feature>
<feature type="compositionally biased region" description="Basic and acidic residues" evidence="5">
    <location>
        <begin position="11"/>
        <end position="21"/>
    </location>
</feature>
<sequence length="527" mass="58754">MAPDMTQGQSGDRREDQDHPPHHGMSAGEYIATRFTTLRPPMTKPPNPIRLLRSINRTQWAFFMVAFLAWTWDAFDFFTVSLTVAELAETFDKTNTDITWGITLVLMFRSIGSVLFGIASDRYGRKWPFIVNNILFIVLELGTGFSNTYGQFLACRALFGVAMGGLYGNAAATALEDLPEECRGLMSGMLQQGYAFGYLLATAFARALVNTTSHGWRPLFWFGACPPVLIIIFRLLLPETTTYQERAAVRENAEREGETVSSVFLREGKVALRRHWLLLTYLVLLMAGFNFMSHGSQDLYPTMLQNQFSFSPNQVTVTQVVANLGAICGGTVVGFCSQIFGRRLSIIVMCLLGGALMYPYTFVTDQSVAAAAFFEQFCVQGAWGVIPIHLMELSPGAFRTFVVGTSYQLGNLVSSASSTIESSIGERFPLPPKGKVHRYEYGKVICIFMGCVYVYVIILTLIGPEHLNRKLDVAHDTDVREVAGEDAIATIHRRERMGMGLSEEDLEDAAEVRRLREAEKQTQSHHE</sequence>
<feature type="transmembrane region" description="Helical" evidence="6">
    <location>
        <begin position="127"/>
        <end position="145"/>
    </location>
</feature>
<dbReference type="EMBL" id="MU858188">
    <property type="protein sequence ID" value="KAK4209975.1"/>
    <property type="molecule type" value="Genomic_DNA"/>
</dbReference>
<evidence type="ECO:0000313" key="9">
    <source>
        <dbReference type="Proteomes" id="UP001301769"/>
    </source>
</evidence>
<evidence type="ECO:0000256" key="4">
    <source>
        <dbReference type="ARBA" id="ARBA00023136"/>
    </source>
</evidence>
<dbReference type="GO" id="GO:0015355">
    <property type="term" value="F:secondary active monocarboxylate transmembrane transporter activity"/>
    <property type="evidence" value="ECO:0007669"/>
    <property type="project" value="TreeGrafter"/>
</dbReference>
<name>A0AAN6Y2D4_9PEZI</name>
<organism evidence="8 9">
    <name type="scientific">Rhypophila decipiens</name>
    <dbReference type="NCBI Taxonomy" id="261697"/>
    <lineage>
        <taxon>Eukaryota</taxon>
        <taxon>Fungi</taxon>
        <taxon>Dikarya</taxon>
        <taxon>Ascomycota</taxon>
        <taxon>Pezizomycotina</taxon>
        <taxon>Sordariomycetes</taxon>
        <taxon>Sordariomycetidae</taxon>
        <taxon>Sordariales</taxon>
        <taxon>Naviculisporaceae</taxon>
        <taxon>Rhypophila</taxon>
    </lineage>
</organism>
<evidence type="ECO:0000256" key="5">
    <source>
        <dbReference type="SAM" id="MobiDB-lite"/>
    </source>
</evidence>
<feature type="transmembrane region" description="Helical" evidence="6">
    <location>
        <begin position="60"/>
        <end position="78"/>
    </location>
</feature>
<evidence type="ECO:0000313" key="8">
    <source>
        <dbReference type="EMBL" id="KAK4209975.1"/>
    </source>
</evidence>
<comment type="caution">
    <text evidence="8">The sequence shown here is derived from an EMBL/GenBank/DDBJ whole genome shotgun (WGS) entry which is preliminary data.</text>
</comment>
<feature type="transmembrane region" description="Helical" evidence="6">
    <location>
        <begin position="193"/>
        <end position="213"/>
    </location>
</feature>
<dbReference type="FunFam" id="1.20.1250.20:FF:000190">
    <property type="entry name" value="Sugar transporter family protein"/>
    <property type="match status" value="1"/>
</dbReference>
<feature type="transmembrane region" description="Helical" evidence="6">
    <location>
        <begin position="344"/>
        <end position="363"/>
    </location>
</feature>
<feature type="domain" description="Major facilitator superfamily (MFS) profile" evidence="7">
    <location>
        <begin position="62"/>
        <end position="467"/>
    </location>
</feature>
<evidence type="ECO:0000256" key="3">
    <source>
        <dbReference type="ARBA" id="ARBA00022989"/>
    </source>
</evidence>
<dbReference type="InterPro" id="IPR036259">
    <property type="entry name" value="MFS_trans_sf"/>
</dbReference>
<dbReference type="PANTHER" id="PTHR23508:SF10">
    <property type="entry name" value="CARBOXYLIC ACID TRANSPORTER PROTEIN HOMOLOG"/>
    <property type="match status" value="1"/>
</dbReference>
<evidence type="ECO:0000256" key="2">
    <source>
        <dbReference type="ARBA" id="ARBA00022692"/>
    </source>
</evidence>
<dbReference type="Pfam" id="PF00083">
    <property type="entry name" value="Sugar_tr"/>
    <property type="match status" value="1"/>
</dbReference>
<feature type="transmembrane region" description="Helical" evidence="6">
    <location>
        <begin position="441"/>
        <end position="462"/>
    </location>
</feature>
<accession>A0AAN6Y2D4</accession>
<keyword evidence="3 6" id="KW-1133">Transmembrane helix</keyword>
<dbReference type="CDD" id="cd17316">
    <property type="entry name" value="MFS_SV2_like"/>
    <property type="match status" value="1"/>
</dbReference>
<protein>
    <submittedName>
        <fullName evidence="8">Major facilitator superfamily domain-containing protein</fullName>
    </submittedName>
</protein>
<dbReference type="FunFam" id="1.20.1250.20:FF:000276">
    <property type="entry name" value="Sugar transporter family protein"/>
    <property type="match status" value="1"/>
</dbReference>
<feature type="compositionally biased region" description="Polar residues" evidence="5">
    <location>
        <begin position="1"/>
        <end position="10"/>
    </location>
</feature>
<gene>
    <name evidence="8" type="ORF">QBC37DRAFT_377497</name>
</gene>
<dbReference type="GO" id="GO:0005886">
    <property type="term" value="C:plasma membrane"/>
    <property type="evidence" value="ECO:0007669"/>
    <property type="project" value="TreeGrafter"/>
</dbReference>
<keyword evidence="2 6" id="KW-0812">Transmembrane</keyword>
<dbReference type="AlphaFoldDB" id="A0AAN6Y2D4"/>
<dbReference type="Gene3D" id="1.20.1250.20">
    <property type="entry name" value="MFS general substrate transporter like domains"/>
    <property type="match status" value="2"/>
</dbReference>
<reference evidence="8" key="2">
    <citation type="submission" date="2023-05" db="EMBL/GenBank/DDBJ databases">
        <authorList>
            <consortium name="Lawrence Berkeley National Laboratory"/>
            <person name="Steindorff A."/>
            <person name="Hensen N."/>
            <person name="Bonometti L."/>
            <person name="Westerberg I."/>
            <person name="Brannstrom I.O."/>
            <person name="Guillou S."/>
            <person name="Cros-Aarteil S."/>
            <person name="Calhoun S."/>
            <person name="Haridas S."/>
            <person name="Kuo A."/>
            <person name="Mondo S."/>
            <person name="Pangilinan J."/>
            <person name="Riley R."/>
            <person name="Labutti K."/>
            <person name="Andreopoulos B."/>
            <person name="Lipzen A."/>
            <person name="Chen C."/>
            <person name="Yanf M."/>
            <person name="Daum C."/>
            <person name="Ng V."/>
            <person name="Clum A."/>
            <person name="Ohm R."/>
            <person name="Martin F."/>
            <person name="Silar P."/>
            <person name="Natvig D."/>
            <person name="Lalanne C."/>
            <person name="Gautier V."/>
            <person name="Ament-Velasquez S.L."/>
            <person name="Kruys A."/>
            <person name="Hutchinson M.I."/>
            <person name="Powell A.J."/>
            <person name="Barry K."/>
            <person name="Miller A.N."/>
            <person name="Grigoriev I.V."/>
            <person name="Debuchy R."/>
            <person name="Gladieux P."/>
            <person name="Thoren M.H."/>
            <person name="Johannesson H."/>
        </authorList>
    </citation>
    <scope>NUCLEOTIDE SEQUENCE</scope>
    <source>
        <strain evidence="8">PSN293</strain>
    </source>
</reference>
<dbReference type="Proteomes" id="UP001301769">
    <property type="component" value="Unassembled WGS sequence"/>
</dbReference>
<dbReference type="SUPFAM" id="SSF103473">
    <property type="entry name" value="MFS general substrate transporter"/>
    <property type="match status" value="1"/>
</dbReference>
<evidence type="ECO:0000256" key="1">
    <source>
        <dbReference type="ARBA" id="ARBA00004141"/>
    </source>
</evidence>
<reference evidence="8" key="1">
    <citation type="journal article" date="2023" name="Mol. Phylogenet. Evol.">
        <title>Genome-scale phylogeny and comparative genomics of the fungal order Sordariales.</title>
        <authorList>
            <person name="Hensen N."/>
            <person name="Bonometti L."/>
            <person name="Westerberg I."/>
            <person name="Brannstrom I.O."/>
            <person name="Guillou S."/>
            <person name="Cros-Aarteil S."/>
            <person name="Calhoun S."/>
            <person name="Haridas S."/>
            <person name="Kuo A."/>
            <person name="Mondo S."/>
            <person name="Pangilinan J."/>
            <person name="Riley R."/>
            <person name="LaButti K."/>
            <person name="Andreopoulos B."/>
            <person name="Lipzen A."/>
            <person name="Chen C."/>
            <person name="Yan M."/>
            <person name="Daum C."/>
            <person name="Ng V."/>
            <person name="Clum A."/>
            <person name="Steindorff A."/>
            <person name="Ohm R.A."/>
            <person name="Martin F."/>
            <person name="Silar P."/>
            <person name="Natvig D.O."/>
            <person name="Lalanne C."/>
            <person name="Gautier V."/>
            <person name="Ament-Velasquez S.L."/>
            <person name="Kruys A."/>
            <person name="Hutchinson M.I."/>
            <person name="Powell A.J."/>
            <person name="Barry K."/>
            <person name="Miller A.N."/>
            <person name="Grigoriev I.V."/>
            <person name="Debuchy R."/>
            <person name="Gladieux P."/>
            <person name="Hiltunen Thoren M."/>
            <person name="Johannesson H."/>
        </authorList>
    </citation>
    <scope>NUCLEOTIDE SEQUENCE</scope>
    <source>
        <strain evidence="8">PSN293</strain>
    </source>
</reference>
<feature type="transmembrane region" description="Helical" evidence="6">
    <location>
        <begin position="98"/>
        <end position="120"/>
    </location>
</feature>
<feature type="transmembrane region" description="Helical" evidence="6">
    <location>
        <begin position="151"/>
        <end position="172"/>
    </location>
</feature>
<proteinExistence type="predicted"/>
<comment type="subcellular location">
    <subcellularLocation>
        <location evidence="1">Membrane</location>
        <topology evidence="1">Multi-pass membrane protein</topology>
    </subcellularLocation>
</comment>
<feature type="region of interest" description="Disordered" evidence="5">
    <location>
        <begin position="1"/>
        <end position="23"/>
    </location>
</feature>
<dbReference type="InterPro" id="IPR020846">
    <property type="entry name" value="MFS_dom"/>
</dbReference>
<evidence type="ECO:0000259" key="7">
    <source>
        <dbReference type="PROSITE" id="PS50850"/>
    </source>
</evidence>
<feature type="transmembrane region" description="Helical" evidence="6">
    <location>
        <begin position="276"/>
        <end position="295"/>
    </location>
</feature>
<keyword evidence="4 6" id="KW-0472">Membrane</keyword>